<evidence type="ECO:0000313" key="3">
    <source>
        <dbReference type="Proteomes" id="UP000199318"/>
    </source>
</evidence>
<keyword evidence="3" id="KW-1185">Reference proteome</keyword>
<dbReference type="RefSeq" id="WP_093072237.1">
    <property type="nucleotide sequence ID" value="NZ_BJVE01000032.1"/>
</dbReference>
<evidence type="ECO:0000313" key="2">
    <source>
        <dbReference type="EMBL" id="SER75597.1"/>
    </source>
</evidence>
<comment type="caution">
    <text evidence="2">The sequence shown here is derived from an EMBL/GenBank/DDBJ whole genome shotgun (WGS) entry which is preliminary data.</text>
</comment>
<dbReference type="AlphaFoldDB" id="A0A1H9RSG8"/>
<reference evidence="3" key="1">
    <citation type="submission" date="2016-10" db="EMBL/GenBank/DDBJ databases">
        <authorList>
            <person name="de Groot N.N."/>
        </authorList>
    </citation>
    <scope>NUCLEOTIDE SEQUENCE [LARGE SCALE GENOMIC DNA]</scope>
    <source>
        <strain evidence="3">10nlg</strain>
    </source>
</reference>
<dbReference type="EMBL" id="FOGV01000005">
    <property type="protein sequence ID" value="SER75597.1"/>
    <property type="molecule type" value="Genomic_DNA"/>
</dbReference>
<keyword evidence="1" id="KW-1133">Transmembrane helix</keyword>
<feature type="transmembrane region" description="Helical" evidence="1">
    <location>
        <begin position="6"/>
        <end position="26"/>
    </location>
</feature>
<keyword evidence="1" id="KW-0472">Membrane</keyword>
<feature type="transmembrane region" description="Helical" evidence="1">
    <location>
        <begin position="47"/>
        <end position="69"/>
    </location>
</feature>
<protein>
    <submittedName>
        <fullName evidence="2">Uncharacterized protein</fullName>
    </submittedName>
</protein>
<evidence type="ECO:0000256" key="1">
    <source>
        <dbReference type="SAM" id="Phobius"/>
    </source>
</evidence>
<gene>
    <name evidence="2" type="ORF">SAMN05444126_10576</name>
</gene>
<keyword evidence="1" id="KW-0812">Transmembrane</keyword>
<dbReference type="STRING" id="1464123.SAMN05444126_10576"/>
<sequence length="70" mass="7904">MGVHHYLTPYLIAGGILCIIALVVTIRIGMNPEDKEYENKSNAHFKILSFIYVVTFVPALVLTVLYFIYG</sequence>
<name>A0A1H9RSG8_9BACI</name>
<organism evidence="2 3">
    <name type="scientific">Salisediminibacterium halotolerans</name>
    <dbReference type="NCBI Taxonomy" id="517425"/>
    <lineage>
        <taxon>Bacteria</taxon>
        <taxon>Bacillati</taxon>
        <taxon>Bacillota</taxon>
        <taxon>Bacilli</taxon>
        <taxon>Bacillales</taxon>
        <taxon>Bacillaceae</taxon>
        <taxon>Salisediminibacterium</taxon>
    </lineage>
</organism>
<proteinExistence type="predicted"/>
<accession>A0A1H9RSG8</accession>
<dbReference type="Proteomes" id="UP000199318">
    <property type="component" value="Unassembled WGS sequence"/>
</dbReference>
<dbReference type="OrthoDB" id="2889317at2"/>